<comment type="caution">
    <text evidence="2">The sequence shown here is derived from an EMBL/GenBank/DDBJ whole genome shotgun (WGS) entry which is preliminary data.</text>
</comment>
<feature type="region of interest" description="Disordered" evidence="1">
    <location>
        <begin position="1"/>
        <end position="45"/>
    </location>
</feature>
<evidence type="ECO:0000313" key="2">
    <source>
        <dbReference type="EMBL" id="KAJ8310943.1"/>
    </source>
</evidence>
<evidence type="ECO:0000313" key="3">
    <source>
        <dbReference type="Proteomes" id="UP001217089"/>
    </source>
</evidence>
<sequence>MDQKNVDSDDNVDSEVDIADSYTEIEGNDQTKEFQGIDVKRSDRSCNEQQNYSEFGKGYLPNYLDLKL</sequence>
<dbReference type="Proteomes" id="UP001217089">
    <property type="component" value="Unassembled WGS sequence"/>
</dbReference>
<gene>
    <name evidence="2" type="ORF">KUTeg_011503</name>
</gene>
<dbReference type="EMBL" id="JARBDR010000632">
    <property type="protein sequence ID" value="KAJ8310943.1"/>
    <property type="molecule type" value="Genomic_DNA"/>
</dbReference>
<feature type="compositionally biased region" description="Acidic residues" evidence="1">
    <location>
        <begin position="8"/>
        <end position="18"/>
    </location>
</feature>
<proteinExistence type="predicted"/>
<organism evidence="2 3">
    <name type="scientific">Tegillarca granosa</name>
    <name type="common">Malaysian cockle</name>
    <name type="synonym">Anadara granosa</name>
    <dbReference type="NCBI Taxonomy" id="220873"/>
    <lineage>
        <taxon>Eukaryota</taxon>
        <taxon>Metazoa</taxon>
        <taxon>Spiralia</taxon>
        <taxon>Lophotrochozoa</taxon>
        <taxon>Mollusca</taxon>
        <taxon>Bivalvia</taxon>
        <taxon>Autobranchia</taxon>
        <taxon>Pteriomorphia</taxon>
        <taxon>Arcoida</taxon>
        <taxon>Arcoidea</taxon>
        <taxon>Arcidae</taxon>
        <taxon>Tegillarca</taxon>
    </lineage>
</organism>
<reference evidence="2 3" key="1">
    <citation type="submission" date="2022-12" db="EMBL/GenBank/DDBJ databases">
        <title>Chromosome-level genome of Tegillarca granosa.</title>
        <authorList>
            <person name="Kim J."/>
        </authorList>
    </citation>
    <scope>NUCLEOTIDE SEQUENCE [LARGE SCALE GENOMIC DNA]</scope>
    <source>
        <strain evidence="2">Teg-2019</strain>
        <tissue evidence="2">Adductor muscle</tissue>
    </source>
</reference>
<evidence type="ECO:0000256" key="1">
    <source>
        <dbReference type="SAM" id="MobiDB-lite"/>
    </source>
</evidence>
<accession>A0ABQ9F0L4</accession>
<keyword evidence="3" id="KW-1185">Reference proteome</keyword>
<name>A0ABQ9F0L4_TEGGR</name>
<protein>
    <submittedName>
        <fullName evidence="2">Uncharacterized protein</fullName>
    </submittedName>
</protein>